<name>A0A4W2GPB6_BOBOX</name>
<feature type="compositionally biased region" description="Basic and acidic residues" evidence="1">
    <location>
        <begin position="203"/>
        <end position="215"/>
    </location>
</feature>
<feature type="compositionally biased region" description="Polar residues" evidence="1">
    <location>
        <begin position="236"/>
        <end position="247"/>
    </location>
</feature>
<dbReference type="GO" id="GO:0003729">
    <property type="term" value="F:mRNA binding"/>
    <property type="evidence" value="ECO:0007669"/>
    <property type="project" value="Ensembl"/>
</dbReference>
<feature type="compositionally biased region" description="Low complexity" evidence="1">
    <location>
        <begin position="382"/>
        <end position="464"/>
    </location>
</feature>
<dbReference type="GO" id="GO:0042551">
    <property type="term" value="P:neuron maturation"/>
    <property type="evidence" value="ECO:0007669"/>
    <property type="project" value="TreeGrafter"/>
</dbReference>
<feature type="compositionally biased region" description="Polar residues" evidence="1">
    <location>
        <begin position="322"/>
        <end position="353"/>
    </location>
</feature>
<dbReference type="Proteomes" id="UP000429181">
    <property type="component" value="Chromosome 17"/>
</dbReference>
<feature type="compositionally biased region" description="Basic residues" evidence="1">
    <location>
        <begin position="107"/>
        <end position="123"/>
    </location>
</feature>
<feature type="compositionally biased region" description="Low complexity" evidence="1">
    <location>
        <begin position="190"/>
        <end position="202"/>
    </location>
</feature>
<dbReference type="AlphaFoldDB" id="A0A4W2GPB6"/>
<evidence type="ECO:0000313" key="2">
    <source>
        <dbReference type="Ensembl" id="ENSBIXP00005020372.1"/>
    </source>
</evidence>
<feature type="region of interest" description="Disordered" evidence="1">
    <location>
        <begin position="262"/>
        <end position="480"/>
    </location>
</feature>
<dbReference type="GO" id="GO:0042802">
    <property type="term" value="F:identical protein binding"/>
    <property type="evidence" value="ECO:0007669"/>
    <property type="project" value="Ensembl"/>
</dbReference>
<protein>
    <submittedName>
        <fullName evidence="2">Serine/arginine repetitive matrix 4</fullName>
    </submittedName>
</protein>
<dbReference type="GO" id="GO:0000381">
    <property type="term" value="P:regulation of alternative mRNA splicing, via spliceosome"/>
    <property type="evidence" value="ECO:0007669"/>
    <property type="project" value="Ensembl"/>
</dbReference>
<proteinExistence type="predicted"/>
<feature type="region of interest" description="Disordered" evidence="1">
    <location>
        <begin position="611"/>
        <end position="642"/>
    </location>
</feature>
<dbReference type="GO" id="GO:0005634">
    <property type="term" value="C:nucleus"/>
    <property type="evidence" value="ECO:0007669"/>
    <property type="project" value="Ensembl"/>
</dbReference>
<accession>A0A4W2GPB6</accession>
<feature type="compositionally biased region" description="Basic residues" evidence="1">
    <location>
        <begin position="131"/>
        <end position="189"/>
    </location>
</feature>
<evidence type="ECO:0000256" key="1">
    <source>
        <dbReference type="SAM" id="MobiDB-lite"/>
    </source>
</evidence>
<feature type="compositionally biased region" description="Polar residues" evidence="1">
    <location>
        <begin position="270"/>
        <end position="304"/>
    </location>
</feature>
<reference evidence="2" key="2">
    <citation type="submission" date="2025-08" db="UniProtKB">
        <authorList>
            <consortium name="Ensembl"/>
        </authorList>
    </citation>
    <scope>IDENTIFICATION</scope>
</reference>
<feature type="compositionally biased region" description="Basic and acidic residues" evidence="1">
    <location>
        <begin position="633"/>
        <end position="642"/>
    </location>
</feature>
<organism evidence="2 3">
    <name type="scientific">Bos indicus x Bos taurus</name>
    <name type="common">Hybrid cattle</name>
    <dbReference type="NCBI Taxonomy" id="30522"/>
    <lineage>
        <taxon>Eukaryota</taxon>
        <taxon>Metazoa</taxon>
        <taxon>Chordata</taxon>
        <taxon>Craniata</taxon>
        <taxon>Vertebrata</taxon>
        <taxon>Euteleostomi</taxon>
        <taxon>Mammalia</taxon>
        <taxon>Eutheria</taxon>
        <taxon>Laurasiatheria</taxon>
        <taxon>Artiodactyla</taxon>
        <taxon>Ruminantia</taxon>
        <taxon>Pecora</taxon>
        <taxon>Bovidae</taxon>
        <taxon>Bovinae</taxon>
        <taxon>Bos</taxon>
    </lineage>
</organism>
<gene>
    <name evidence="2" type="primary">SRRM4</name>
</gene>
<feature type="compositionally biased region" description="Basic residues" evidence="1">
    <location>
        <begin position="216"/>
        <end position="226"/>
    </location>
</feature>
<dbReference type="InterPro" id="IPR052109">
    <property type="entry name" value="SRRM_Domain-Containing"/>
</dbReference>
<dbReference type="GO" id="GO:0007605">
    <property type="term" value="P:sensory perception of sound"/>
    <property type="evidence" value="ECO:0007669"/>
    <property type="project" value="Ensembl"/>
</dbReference>
<dbReference type="GO" id="GO:0006397">
    <property type="term" value="P:mRNA processing"/>
    <property type="evidence" value="ECO:0007669"/>
    <property type="project" value="Ensembl"/>
</dbReference>
<reference evidence="2 3" key="1">
    <citation type="submission" date="2018-11" db="EMBL/GenBank/DDBJ databases">
        <title>Haplotype-resolved cattle genomes.</title>
        <authorList>
            <person name="Low W.Y."/>
            <person name="Tearle R."/>
            <person name="Bickhart D.M."/>
            <person name="Rosen B.D."/>
            <person name="Koren S."/>
            <person name="Rhie A."/>
            <person name="Hiendleder S."/>
            <person name="Phillippy A.M."/>
            <person name="Smith T.P.L."/>
            <person name="Williams J.L."/>
        </authorList>
    </citation>
    <scope>NUCLEOTIDE SEQUENCE [LARGE SCALE GENOMIC DNA]</scope>
</reference>
<dbReference type="GeneTree" id="ENSGT00730000111247"/>
<dbReference type="PANTHER" id="PTHR34755:SF1">
    <property type="entry name" value="SERINE_ARGININE REPETITIVE MATRIX PROTEIN 4"/>
    <property type="match status" value="1"/>
</dbReference>
<dbReference type="PANTHER" id="PTHR34755">
    <property type="entry name" value="SERINE/ARGININE REPETITIVE MATRIX PROTEIN 3-RELATED"/>
    <property type="match status" value="1"/>
</dbReference>
<dbReference type="Ensembl" id="ENSBIXT00005033702.1">
    <property type="protein sequence ID" value="ENSBIXP00005020372.1"/>
    <property type="gene ID" value="ENSBIXG00005023474.1"/>
</dbReference>
<evidence type="ECO:0000313" key="3">
    <source>
        <dbReference type="Proteomes" id="UP000429181"/>
    </source>
</evidence>
<feature type="region of interest" description="Disordered" evidence="1">
    <location>
        <begin position="36"/>
        <end position="248"/>
    </location>
</feature>
<sequence>MASVQQGEKQLFEKFWRGTFKAVATPRPESIIVASITARKPLPRTEPQSSPMVPAQDGPSEKLSQHLASKVLGTNSWDRGKACREPSPTRARSASHSKDLTPLPSSRGKKKKKKATRKKRRRSPSYSPSPVKKKKKKSSKKHKRHRSFSKKRRHSSSSPKSKRKEEKRHKKQSRSRPRKSRRRRHHHCPSRSQSSESRSSSCDSRHRGRSPEGGRKSRRRHSRRCSKTLCKASPEARSSPQPSQPLQMLSFLSARGVITGSGSAADLFTKTASPLTTSRGRSQEYDSGNDTSSPPSMQISSTRSRGQEKGSPSGGLSKSRDPNSGNTSDSGNSFTTSSPQNKGATLENLSPTSRGRESRGFQSPCLECTEVKKSNLVPSTARSSPMRGCSRSSSYASTRSSSHSSRSPNPRASPRYTRSRSTSSGKRSSSRSPSYSSKSGKRSPPSRSSRSRRSPSYSRYSPSRYRPRRQALTPPLELGSTSGLVPLFRSRICLQCKTPRFNSWAGKIRWRRDRLPTPVFLGFPCGSAGKESTCSAGDVGLIPGLGRSPGEGNGYPPQNCGLENFTDCIVHGVTKTQTRLSNFHSLTHSSPASSLWSISLSSVQFSRSVVSDSLRPHESQHARPPCPSPTPEVHPDSRPLSQ</sequence>